<dbReference type="Pfam" id="PF10494">
    <property type="entry name" value="Stk19"/>
    <property type="match status" value="1"/>
</dbReference>
<reference evidence="3 4" key="1">
    <citation type="submission" date="2017-03" db="EMBL/GenBank/DDBJ databases">
        <title>Genomes of endolithic fungi from Antarctica.</title>
        <authorList>
            <person name="Coleine C."/>
            <person name="Masonjones S."/>
            <person name="Stajich J.E."/>
        </authorList>
    </citation>
    <scope>NUCLEOTIDE SEQUENCE [LARGE SCALE GENOMIC DNA]</scope>
    <source>
        <strain evidence="3 4">CCFEE 5187</strain>
    </source>
</reference>
<feature type="compositionally biased region" description="Basic and acidic residues" evidence="2">
    <location>
        <begin position="51"/>
        <end position="60"/>
    </location>
</feature>
<evidence type="ECO:0008006" key="5">
    <source>
        <dbReference type="Google" id="ProtNLM"/>
    </source>
</evidence>
<dbReference type="PANTHER" id="PTHR15243">
    <property type="entry name" value="SERINE/THREONINE-PROTEIN KINASE 19"/>
    <property type="match status" value="1"/>
</dbReference>
<comment type="caution">
    <text evidence="3">The sequence shown here is derived from an EMBL/GenBank/DDBJ whole genome shotgun (WGS) entry which is preliminary data.</text>
</comment>
<keyword evidence="4" id="KW-1185">Reference proteome</keyword>
<dbReference type="InterPro" id="IPR018865">
    <property type="entry name" value="STK19-like"/>
</dbReference>
<feature type="region of interest" description="Disordered" evidence="2">
    <location>
        <begin position="27"/>
        <end position="60"/>
    </location>
</feature>
<evidence type="ECO:0000313" key="3">
    <source>
        <dbReference type="EMBL" id="TKA58207.1"/>
    </source>
</evidence>
<evidence type="ECO:0000256" key="1">
    <source>
        <dbReference type="ARBA" id="ARBA00093458"/>
    </source>
</evidence>
<protein>
    <recommendedName>
        <fullName evidence="5">Serine-threonine protein kinase 19</fullName>
    </recommendedName>
</protein>
<accession>A0A4U0W7C6</accession>
<evidence type="ECO:0000313" key="4">
    <source>
        <dbReference type="Proteomes" id="UP000308768"/>
    </source>
</evidence>
<comment type="similarity">
    <text evidence="1">Belongs to the STK19 family.</text>
</comment>
<dbReference type="OrthoDB" id="3980126at2759"/>
<dbReference type="PANTHER" id="PTHR15243:SF0">
    <property type="entry name" value="SERINE_THREONINE-PROTEIN KINASE 19"/>
    <property type="match status" value="1"/>
</dbReference>
<feature type="compositionally biased region" description="Polar residues" evidence="2">
    <location>
        <begin position="27"/>
        <end position="36"/>
    </location>
</feature>
<name>A0A4U0W7C6_9PEZI</name>
<dbReference type="GO" id="GO:0046579">
    <property type="term" value="P:positive regulation of Ras protein signal transduction"/>
    <property type="evidence" value="ECO:0007669"/>
    <property type="project" value="TreeGrafter"/>
</dbReference>
<sequence length="402" mass="42617">MPVSATGRRISRVTKPKTTNPLLLRRNSSAHFNFTNHPRRKPSLPTSKSAPEGHDDGAFESRLTDAGRISSLATDQPVHDVAQLIRWIHDHMFADMPERGAGMNSTRVAEVLNYRRALPPIVTVAHVHALGNSPTTTERRIAELVKAGVVRKVLVPGRGAGGAAVGEGMALTEEWERRVREAPGLEGDVKEEYIRVMRANPTAVTISGSHFTTSEAAALTAAGFLTSTSATTTNSDLFSRPGASSLGSLSSLSSASSSAASGSLGAVGGGGGLARRTSSTSTNAALTRGEFTFSLPSTGPYLRLLLSARAHLLAQLAKSSPKHREAPRELLRERWSGGVAGEDAASRARRARGDFGAMLPGRTKKWKDFYGLESDWVLEECLGSGLVDVFETGSVGLGVRAT</sequence>
<proteinExistence type="inferred from homology"/>
<dbReference type="AlphaFoldDB" id="A0A4U0W7C6"/>
<gene>
    <name evidence="3" type="ORF">B0A49_09888</name>
</gene>
<dbReference type="Proteomes" id="UP000308768">
    <property type="component" value="Unassembled WGS sequence"/>
</dbReference>
<organism evidence="3 4">
    <name type="scientific">Cryomyces minteri</name>
    <dbReference type="NCBI Taxonomy" id="331657"/>
    <lineage>
        <taxon>Eukaryota</taxon>
        <taxon>Fungi</taxon>
        <taxon>Dikarya</taxon>
        <taxon>Ascomycota</taxon>
        <taxon>Pezizomycotina</taxon>
        <taxon>Dothideomycetes</taxon>
        <taxon>Dothideomycetes incertae sedis</taxon>
        <taxon>Cryomyces</taxon>
    </lineage>
</organism>
<evidence type="ECO:0000256" key="2">
    <source>
        <dbReference type="SAM" id="MobiDB-lite"/>
    </source>
</evidence>
<feature type="region of interest" description="Disordered" evidence="2">
    <location>
        <begin position="1"/>
        <end position="20"/>
    </location>
</feature>
<dbReference type="EMBL" id="NAJN01002070">
    <property type="protein sequence ID" value="TKA58207.1"/>
    <property type="molecule type" value="Genomic_DNA"/>
</dbReference>